<evidence type="ECO:0000313" key="3">
    <source>
        <dbReference type="Proteomes" id="UP000295598"/>
    </source>
</evidence>
<reference evidence="2 3" key="1">
    <citation type="journal article" date="2019" name="Int. J. Syst. Evol. Microbiol.">
        <title>Photorhabdus khanii subsp. guanajuatensis subsp. nov., isolated from Heterorhabditis atacamensis, and Photorhabdus luminescens subsp. mexicana subsp. nov., isolated from Heterorhabditis mexicana entomopathogenic nematodes.</title>
        <authorList>
            <person name="Machado R.A.R."/>
            <person name="Bruno P."/>
            <person name="Arce C.C.M."/>
            <person name="Liechti N."/>
            <person name="Kohler A."/>
            <person name="Bernal J."/>
            <person name="Bruggmann R."/>
            <person name="Turlings T.C.J."/>
        </authorList>
    </citation>
    <scope>NUCLEOTIDE SEQUENCE [LARGE SCALE GENOMIC DNA]</scope>
    <source>
        <strain evidence="2 3">MEX20-17</strain>
    </source>
</reference>
<dbReference type="InterPro" id="IPR021027">
    <property type="entry name" value="Transposase_put_HTH"/>
</dbReference>
<dbReference type="RefSeq" id="WP_132352313.1">
    <property type="nucleotide sequence ID" value="NZ_CAWOJO010000002.1"/>
</dbReference>
<evidence type="ECO:0000313" key="2">
    <source>
        <dbReference type="EMBL" id="TDB62637.1"/>
    </source>
</evidence>
<accession>A0A4R4K5A3</accession>
<name>A0A4R4K5A3_9GAMM</name>
<comment type="caution">
    <text evidence="2">The sequence shown here is derived from an EMBL/GenBank/DDBJ whole genome shotgun (WGS) entry which is preliminary data.</text>
</comment>
<dbReference type="EMBL" id="PUJY01000002">
    <property type="protein sequence ID" value="TDB62637.1"/>
    <property type="molecule type" value="Genomic_DNA"/>
</dbReference>
<evidence type="ECO:0000259" key="1">
    <source>
        <dbReference type="Pfam" id="PF12323"/>
    </source>
</evidence>
<dbReference type="Pfam" id="PF12323">
    <property type="entry name" value="HTH_OrfB_IS605"/>
    <property type="match status" value="1"/>
</dbReference>
<sequence length="47" mass="5313">MQISVYPTSQQTELLAQTLGCAIPVMAEMLTRRENIRLPHYPPDNGK</sequence>
<dbReference type="AlphaFoldDB" id="A0A4R4K5A3"/>
<gene>
    <name evidence="2" type="ORF">C5467_02605</name>
</gene>
<proteinExistence type="predicted"/>
<dbReference type="Proteomes" id="UP000295598">
    <property type="component" value="Unassembled WGS sequence"/>
</dbReference>
<organism evidence="2 3">
    <name type="scientific">Photorhabdus khanii subsp. guanajuatensis</name>
    <dbReference type="NCBI Taxonomy" id="2100166"/>
    <lineage>
        <taxon>Bacteria</taxon>
        <taxon>Pseudomonadati</taxon>
        <taxon>Pseudomonadota</taxon>
        <taxon>Gammaproteobacteria</taxon>
        <taxon>Enterobacterales</taxon>
        <taxon>Morganellaceae</taxon>
        <taxon>Photorhabdus</taxon>
    </lineage>
</organism>
<protein>
    <recommendedName>
        <fullName evidence="1">Transposase putative helix-turn-helix domain-containing protein</fullName>
    </recommendedName>
</protein>
<feature type="domain" description="Transposase putative helix-turn-helix" evidence="1">
    <location>
        <begin position="4"/>
        <end position="22"/>
    </location>
</feature>